<evidence type="ECO:0000313" key="4">
    <source>
        <dbReference type="Proteomes" id="UP001454036"/>
    </source>
</evidence>
<evidence type="ECO:0000313" key="3">
    <source>
        <dbReference type="EMBL" id="GAA0147240.1"/>
    </source>
</evidence>
<feature type="compositionally biased region" description="Basic and acidic residues" evidence="1">
    <location>
        <begin position="8"/>
        <end position="24"/>
    </location>
</feature>
<evidence type="ECO:0000259" key="2">
    <source>
        <dbReference type="Pfam" id="PF22936"/>
    </source>
</evidence>
<dbReference type="PANTHER" id="PTHR47592">
    <property type="entry name" value="PBF68 PROTEIN"/>
    <property type="match status" value="1"/>
</dbReference>
<proteinExistence type="predicted"/>
<dbReference type="Proteomes" id="UP001454036">
    <property type="component" value="Unassembled WGS sequence"/>
</dbReference>
<sequence length="378" mass="42873">MPLQELISHMKTEEANSLKDKAEKMTTNSSTNANLVETGGPSNVNRFKGKAKEKQQQWKSRKPNQNKFRKSEAKIQKPSSVVCYVCRKPGHKTFQCISRPQKEAIQNTPQDHLVESDDVIVAIVVEANLVANANDWVMDTRAFRHLCANKEMFQDFKEVDDGDCVYMENSATAGITGKGKVSLKLTCGKILVLSNVLFMSVTDRTIFEARDAEFFEHIFPLNKIVTNLHIVPDVPDESCATNRHASCSTSNLQVDELRKSKRARFEKTFGVNLLQTSFQINSPDLLSDDLISAYIIEKDPTTYNEALKSIDANFWMEVIKNELDSIVSNQTWELVDLPKDSKPINSKCIFKKKMRPHGTIKIFKARLMIGGFTQKKRY</sequence>
<protein>
    <recommendedName>
        <fullName evidence="2">Retrovirus-related Pol polyprotein from transposon TNT 1-94-like beta-barrel domain-containing protein</fullName>
    </recommendedName>
</protein>
<dbReference type="AlphaFoldDB" id="A0AAV3P6N2"/>
<evidence type="ECO:0000256" key="1">
    <source>
        <dbReference type="SAM" id="MobiDB-lite"/>
    </source>
</evidence>
<feature type="compositionally biased region" description="Polar residues" evidence="1">
    <location>
        <begin position="25"/>
        <end position="45"/>
    </location>
</feature>
<accession>A0AAV3P6N2</accession>
<organism evidence="3 4">
    <name type="scientific">Lithospermum erythrorhizon</name>
    <name type="common">Purple gromwell</name>
    <name type="synonym">Lithospermum officinale var. erythrorhizon</name>
    <dbReference type="NCBI Taxonomy" id="34254"/>
    <lineage>
        <taxon>Eukaryota</taxon>
        <taxon>Viridiplantae</taxon>
        <taxon>Streptophyta</taxon>
        <taxon>Embryophyta</taxon>
        <taxon>Tracheophyta</taxon>
        <taxon>Spermatophyta</taxon>
        <taxon>Magnoliopsida</taxon>
        <taxon>eudicotyledons</taxon>
        <taxon>Gunneridae</taxon>
        <taxon>Pentapetalae</taxon>
        <taxon>asterids</taxon>
        <taxon>lamiids</taxon>
        <taxon>Boraginales</taxon>
        <taxon>Boraginaceae</taxon>
        <taxon>Boraginoideae</taxon>
        <taxon>Lithospermeae</taxon>
        <taxon>Lithospermum</taxon>
    </lineage>
</organism>
<reference evidence="3 4" key="1">
    <citation type="submission" date="2024-01" db="EMBL/GenBank/DDBJ databases">
        <title>The complete chloroplast genome sequence of Lithospermum erythrorhizon: insights into the phylogenetic relationship among Boraginaceae species and the maternal lineages of purple gromwells.</title>
        <authorList>
            <person name="Okada T."/>
            <person name="Watanabe K."/>
        </authorList>
    </citation>
    <scope>NUCLEOTIDE SEQUENCE [LARGE SCALE GENOMIC DNA]</scope>
</reference>
<feature type="domain" description="Retrovirus-related Pol polyprotein from transposon TNT 1-94-like beta-barrel" evidence="2">
    <location>
        <begin position="136"/>
        <end position="204"/>
    </location>
</feature>
<dbReference type="Pfam" id="PF22936">
    <property type="entry name" value="Pol_BBD"/>
    <property type="match status" value="1"/>
</dbReference>
<dbReference type="PANTHER" id="PTHR47592:SF30">
    <property type="entry name" value="CCHC-TYPE DOMAIN-CONTAINING PROTEIN"/>
    <property type="match status" value="1"/>
</dbReference>
<name>A0AAV3P6N2_LITER</name>
<comment type="caution">
    <text evidence="3">The sequence shown here is derived from an EMBL/GenBank/DDBJ whole genome shotgun (WGS) entry which is preliminary data.</text>
</comment>
<feature type="compositionally biased region" description="Basic residues" evidence="1">
    <location>
        <begin position="59"/>
        <end position="68"/>
    </location>
</feature>
<feature type="region of interest" description="Disordered" evidence="1">
    <location>
        <begin position="1"/>
        <end position="73"/>
    </location>
</feature>
<gene>
    <name evidence="3" type="ORF">LIER_06989</name>
</gene>
<keyword evidence="4" id="KW-1185">Reference proteome</keyword>
<dbReference type="EMBL" id="BAABME010001054">
    <property type="protein sequence ID" value="GAA0147240.1"/>
    <property type="molecule type" value="Genomic_DNA"/>
</dbReference>
<dbReference type="InterPro" id="IPR054722">
    <property type="entry name" value="PolX-like_BBD"/>
</dbReference>